<dbReference type="NCBIfam" id="TIGR02325">
    <property type="entry name" value="C_P_lyase_phnF"/>
    <property type="match status" value="1"/>
</dbReference>
<organism evidence="5 6">
    <name type="scientific">Methylobrevis pamukkalensis</name>
    <dbReference type="NCBI Taxonomy" id="1439726"/>
    <lineage>
        <taxon>Bacteria</taxon>
        <taxon>Pseudomonadati</taxon>
        <taxon>Pseudomonadota</taxon>
        <taxon>Alphaproteobacteria</taxon>
        <taxon>Hyphomicrobiales</taxon>
        <taxon>Pleomorphomonadaceae</taxon>
        <taxon>Methylobrevis</taxon>
    </lineage>
</organism>
<dbReference type="PROSITE" id="PS50949">
    <property type="entry name" value="HTH_GNTR"/>
    <property type="match status" value="1"/>
</dbReference>
<dbReference type="InterPro" id="IPR028978">
    <property type="entry name" value="Chorismate_lyase_/UTRA_dom_sf"/>
</dbReference>
<keyword evidence="2" id="KW-0238">DNA-binding</keyword>
<dbReference type="PATRIC" id="fig|1439726.3.peg.2150"/>
<evidence type="ECO:0000313" key="5">
    <source>
        <dbReference type="EMBL" id="ODN70610.1"/>
    </source>
</evidence>
<dbReference type="CDD" id="cd07377">
    <property type="entry name" value="WHTH_GntR"/>
    <property type="match status" value="1"/>
</dbReference>
<proteinExistence type="predicted"/>
<dbReference type="Gene3D" id="3.40.1410.10">
    <property type="entry name" value="Chorismate lyase-like"/>
    <property type="match status" value="1"/>
</dbReference>
<reference evidence="5 6" key="1">
    <citation type="submission" date="2016-07" db="EMBL/GenBank/DDBJ databases">
        <title>Draft Genome Sequence of Methylobrevis pamukkalensis PK2.</title>
        <authorList>
            <person name="Vasilenko O.V."/>
            <person name="Doronina N.V."/>
            <person name="Shmareva M.N."/>
            <person name="Tarlachkov S.V."/>
            <person name="Mustakhimov I."/>
            <person name="Trotsenko Y.A."/>
        </authorList>
    </citation>
    <scope>NUCLEOTIDE SEQUENCE [LARGE SCALE GENOMIC DNA]</scope>
    <source>
        <strain evidence="5 6">PK2</strain>
    </source>
</reference>
<dbReference type="PANTHER" id="PTHR44846">
    <property type="entry name" value="MANNOSYL-D-GLYCERATE TRANSPORT/METABOLISM SYSTEM REPRESSOR MNGR-RELATED"/>
    <property type="match status" value="1"/>
</dbReference>
<dbReference type="OrthoDB" id="9800645at2"/>
<gene>
    <name evidence="5" type="primary">dasR</name>
    <name evidence="5" type="ORF">A6302_02032</name>
</gene>
<dbReference type="PRINTS" id="PR00035">
    <property type="entry name" value="HTHGNTR"/>
</dbReference>
<evidence type="ECO:0000256" key="1">
    <source>
        <dbReference type="ARBA" id="ARBA00023015"/>
    </source>
</evidence>
<keyword evidence="3" id="KW-0804">Transcription</keyword>
<dbReference type="GO" id="GO:0003677">
    <property type="term" value="F:DNA binding"/>
    <property type="evidence" value="ECO:0007669"/>
    <property type="project" value="UniProtKB-KW"/>
</dbReference>
<dbReference type="Gene3D" id="1.10.10.10">
    <property type="entry name" value="Winged helix-like DNA-binding domain superfamily/Winged helix DNA-binding domain"/>
    <property type="match status" value="1"/>
</dbReference>
<keyword evidence="6" id="KW-1185">Reference proteome</keyword>
<dbReference type="InterPro" id="IPR011663">
    <property type="entry name" value="UTRA"/>
</dbReference>
<dbReference type="RefSeq" id="WP_069306765.1">
    <property type="nucleotide sequence ID" value="NZ_MCRJ01000044.1"/>
</dbReference>
<dbReference type="Proteomes" id="UP000094622">
    <property type="component" value="Unassembled WGS sequence"/>
</dbReference>
<protein>
    <submittedName>
        <fullName evidence="5">HTH-type transcriptional repressor DasR</fullName>
    </submittedName>
</protein>
<dbReference type="PANTHER" id="PTHR44846:SF1">
    <property type="entry name" value="MANNOSYL-D-GLYCERATE TRANSPORT_METABOLISM SYSTEM REPRESSOR MNGR-RELATED"/>
    <property type="match status" value="1"/>
</dbReference>
<accession>A0A1E3H2U0</accession>
<dbReference type="InterPro" id="IPR050679">
    <property type="entry name" value="Bact_HTH_transcr_reg"/>
</dbReference>
<dbReference type="EMBL" id="MCRJ01000044">
    <property type="protein sequence ID" value="ODN70610.1"/>
    <property type="molecule type" value="Genomic_DNA"/>
</dbReference>
<dbReference type="InterPro" id="IPR036388">
    <property type="entry name" value="WH-like_DNA-bd_sf"/>
</dbReference>
<dbReference type="Pfam" id="PF07702">
    <property type="entry name" value="UTRA"/>
    <property type="match status" value="1"/>
</dbReference>
<evidence type="ECO:0000256" key="2">
    <source>
        <dbReference type="ARBA" id="ARBA00023125"/>
    </source>
</evidence>
<name>A0A1E3H2U0_9HYPH</name>
<dbReference type="SUPFAM" id="SSF46785">
    <property type="entry name" value="Winged helix' DNA-binding domain"/>
    <property type="match status" value="1"/>
</dbReference>
<dbReference type="AlphaFoldDB" id="A0A1E3H2U0"/>
<evidence type="ECO:0000259" key="4">
    <source>
        <dbReference type="PROSITE" id="PS50949"/>
    </source>
</evidence>
<feature type="domain" description="HTH gntR-type" evidence="4">
    <location>
        <begin position="8"/>
        <end position="74"/>
    </location>
</feature>
<evidence type="ECO:0000256" key="3">
    <source>
        <dbReference type="ARBA" id="ARBA00023163"/>
    </source>
</evidence>
<dbReference type="InterPro" id="IPR036390">
    <property type="entry name" value="WH_DNA-bd_sf"/>
</dbReference>
<keyword evidence="1" id="KW-0805">Transcription regulation</keyword>
<dbReference type="GO" id="GO:0045892">
    <property type="term" value="P:negative regulation of DNA-templated transcription"/>
    <property type="evidence" value="ECO:0007669"/>
    <property type="project" value="TreeGrafter"/>
</dbReference>
<dbReference type="InterPro" id="IPR012702">
    <property type="entry name" value="CP_lyase_PhnF"/>
</dbReference>
<comment type="caution">
    <text evidence="5">The sequence shown here is derived from an EMBL/GenBank/DDBJ whole genome shotgun (WGS) entry which is preliminary data.</text>
</comment>
<dbReference type="SMART" id="SM00866">
    <property type="entry name" value="UTRA"/>
    <property type="match status" value="1"/>
</dbReference>
<dbReference type="SMART" id="SM00345">
    <property type="entry name" value="HTH_GNTR"/>
    <property type="match status" value="1"/>
</dbReference>
<dbReference type="InterPro" id="IPR000524">
    <property type="entry name" value="Tscrpt_reg_HTH_GntR"/>
</dbReference>
<dbReference type="Pfam" id="PF00392">
    <property type="entry name" value="GntR"/>
    <property type="match status" value="1"/>
</dbReference>
<sequence>MSPFEDGVARWRRVADEIRSAIGEGAIVDVLPSEVDLAERYGVNRHTVRRAIASLAAEGLLRAERGRGTFVSAAPKRAVYPIGPRTRFSESMLKQSLEPSGRLIRSERVVADTVLAGLLELRPGAPLHRLDSLSVVSGMPMSRSVSHFSAERFPGIIDAYAETGSITAALAREGVTDYRRRETRLTAERVTTKDADLLSCAPDAIVLISTAVDVDLEDRPIQSIRTKFLADRMELVLGPPDQSASGL</sequence>
<dbReference type="GO" id="GO:0003700">
    <property type="term" value="F:DNA-binding transcription factor activity"/>
    <property type="evidence" value="ECO:0007669"/>
    <property type="project" value="InterPro"/>
</dbReference>
<dbReference type="SUPFAM" id="SSF64288">
    <property type="entry name" value="Chorismate lyase-like"/>
    <property type="match status" value="1"/>
</dbReference>
<evidence type="ECO:0000313" key="6">
    <source>
        <dbReference type="Proteomes" id="UP000094622"/>
    </source>
</evidence>